<dbReference type="KEGG" id="bmic:BMR1_01G02745"/>
<feature type="transmembrane region" description="Helical" evidence="1">
    <location>
        <begin position="42"/>
        <end position="65"/>
    </location>
</feature>
<dbReference type="OrthoDB" id="366091at2759"/>
<evidence type="ECO:0000313" key="3">
    <source>
        <dbReference type="Proteomes" id="UP000002899"/>
    </source>
</evidence>
<feature type="transmembrane region" description="Helical" evidence="1">
    <location>
        <begin position="77"/>
        <end position="103"/>
    </location>
</feature>
<reference evidence="2 3" key="3">
    <citation type="journal article" date="2016" name="Sci. Rep.">
        <title>Genome-wide diversity and gene expression profiling of Babesia microti isolates identify polymorphic genes that mediate host-pathogen interactions.</title>
        <authorList>
            <person name="Silva J.C."/>
            <person name="Cornillot E."/>
            <person name="McCracken C."/>
            <person name="Usmani-Brown S."/>
            <person name="Dwivedi A."/>
            <person name="Ifeonu O.O."/>
            <person name="Crabtree J."/>
            <person name="Gotia H.T."/>
            <person name="Virji A.Z."/>
            <person name="Reynes C."/>
            <person name="Colinge J."/>
            <person name="Kumar V."/>
            <person name="Lawres L."/>
            <person name="Pazzi J.E."/>
            <person name="Pablo J.V."/>
            <person name="Hung C."/>
            <person name="Brancato J."/>
            <person name="Kumari P."/>
            <person name="Orvis J."/>
            <person name="Tretina K."/>
            <person name="Chibucos M."/>
            <person name="Ott S."/>
            <person name="Sadzewicz L."/>
            <person name="Sengamalay N."/>
            <person name="Shetty A.C."/>
            <person name="Su Q."/>
            <person name="Tallon L."/>
            <person name="Fraser C.M."/>
            <person name="Frutos R."/>
            <person name="Molina D.M."/>
            <person name="Krause P.J."/>
            <person name="Ben Mamoun C."/>
        </authorList>
    </citation>
    <scope>NUCLEOTIDE SEQUENCE [LARGE SCALE GENOMIC DNA]</scope>
    <source>
        <strain evidence="2 3">RI</strain>
    </source>
</reference>
<keyword evidence="1" id="KW-0472">Membrane</keyword>
<dbReference type="RefSeq" id="XP_021337512.1">
    <property type="nucleotide sequence ID" value="XM_021482923.1"/>
</dbReference>
<keyword evidence="1" id="KW-0812">Transmembrane</keyword>
<dbReference type="Proteomes" id="UP000002899">
    <property type="component" value="Chromosome I"/>
</dbReference>
<keyword evidence="3" id="KW-1185">Reference proteome</keyword>
<accession>A0A1N6LX20</accession>
<sequence>MMADRSSGESYKFSLKQSSLLRKFSSSKSVNYEEKKKPTKPIFLIAGFILVLIFPISGCMTYCIMKNKDNEPEVYRWAFRALAMGSALSVIYAYIICSVYYNIKAYSFEGDKLGFSFM</sequence>
<reference evidence="2 3" key="2">
    <citation type="journal article" date="2013" name="PLoS ONE">
        <title>Whole genome mapping and re-organization of the nuclear and mitochondrial genomes of Babesia microti isolates.</title>
        <authorList>
            <person name="Cornillot E."/>
            <person name="Dassouli A."/>
            <person name="Garg A."/>
            <person name="Pachikara N."/>
            <person name="Randazzo S."/>
            <person name="Depoix D."/>
            <person name="Carcy B."/>
            <person name="Delbecq S."/>
            <person name="Frutos R."/>
            <person name="Silva J.C."/>
            <person name="Sutton R."/>
            <person name="Krause P.J."/>
            <person name="Mamoun C.B."/>
        </authorList>
    </citation>
    <scope>NUCLEOTIDE SEQUENCE [LARGE SCALE GENOMIC DNA]</scope>
    <source>
        <strain evidence="2 3">RI</strain>
    </source>
</reference>
<dbReference type="VEuPathDB" id="PiroplasmaDB:BMR1_01G02745"/>
<dbReference type="GeneID" id="24423619"/>
<name>A0A1N6LX20_BABMR</name>
<gene>
    <name evidence="2" type="ORF">BMR1_01G02745</name>
</gene>
<reference evidence="2 3" key="1">
    <citation type="journal article" date="2012" name="Nucleic Acids Res.">
        <title>Sequencing of the smallest Apicomplexan genome from the human pathogen Babesia microti.</title>
        <authorList>
            <person name="Cornillot E."/>
            <person name="Hadj-Kaddour K."/>
            <person name="Dassouli A."/>
            <person name="Noel B."/>
            <person name="Ranwez V."/>
            <person name="Vacherie B."/>
            <person name="Augagneur Y."/>
            <person name="Bres V."/>
            <person name="Duclos A."/>
            <person name="Randazzo S."/>
            <person name="Carcy B."/>
            <person name="Debierre-Grockiego F."/>
            <person name="Delbecq S."/>
            <person name="Moubri-Menage K."/>
            <person name="Shams-Eldin H."/>
            <person name="Usmani-Brown S."/>
            <person name="Bringaud F."/>
            <person name="Wincker P."/>
            <person name="Vivares C.P."/>
            <person name="Schwarz R.T."/>
            <person name="Schetters T.P."/>
            <person name="Krause P.J."/>
            <person name="Gorenflot A."/>
            <person name="Berry V."/>
            <person name="Barbe V."/>
            <person name="Ben Mamoun C."/>
        </authorList>
    </citation>
    <scope>NUCLEOTIDE SEQUENCE [LARGE SCALE GENOMIC DNA]</scope>
    <source>
        <strain evidence="2 3">RI</strain>
    </source>
</reference>
<proteinExistence type="predicted"/>
<dbReference type="EMBL" id="FO082871">
    <property type="protein sequence ID" value="SIO73411.1"/>
    <property type="molecule type" value="Genomic_DNA"/>
</dbReference>
<evidence type="ECO:0000313" key="2">
    <source>
        <dbReference type="EMBL" id="SIO73411.1"/>
    </source>
</evidence>
<organism evidence="2 3">
    <name type="scientific">Babesia microti (strain RI)</name>
    <dbReference type="NCBI Taxonomy" id="1133968"/>
    <lineage>
        <taxon>Eukaryota</taxon>
        <taxon>Sar</taxon>
        <taxon>Alveolata</taxon>
        <taxon>Apicomplexa</taxon>
        <taxon>Aconoidasida</taxon>
        <taxon>Piroplasmida</taxon>
        <taxon>Babesiidae</taxon>
        <taxon>Babesia</taxon>
    </lineage>
</organism>
<keyword evidence="1" id="KW-1133">Transmembrane helix</keyword>
<protein>
    <submittedName>
        <fullName evidence="2">Uncharacterized protein</fullName>
    </submittedName>
</protein>
<dbReference type="AlphaFoldDB" id="A0A1N6LX20"/>
<evidence type="ECO:0000256" key="1">
    <source>
        <dbReference type="SAM" id="Phobius"/>
    </source>
</evidence>